<sequence length="391" mass="42468">MKRDRRNFMKAGALAGLGAGASGLLGGEALAKVAATAKAPAGASLLGKSFAERATPKMWTIPQRPTKPVSIDVHCHWAPEAYLKAKADLGQPDFLPPINYNLEHRIAGAEKLGIQMSVLTLGGFRPWVWVTPEQGAYIARVSNDAAIAAHKAYPKSFVAGIEVNCSDPVGSLAELNRVAGQPGMVCLHLPTSLAGRDFMFEPAFQPIFARCQELRLPILLHPLDGEANWFGGKRLVDAASGVTPGQNEMVNRFPGLTNSLGNSLEMAVCVGKLISSGTLDRYPDIDFIATTGGGAFPYIGGRMENRGGAKYPKAVFQYFRRFYFDSLTYWTDSLRYMVEMVGPDRVCLGTDNMYSPGVMLDQPHSLIDQANFAESDRNLILRGNLARLFKL</sequence>
<dbReference type="PANTHER" id="PTHR21240">
    <property type="entry name" value="2-AMINO-3-CARBOXYLMUCONATE-6-SEMIALDEHYDE DECARBOXYLASE"/>
    <property type="match status" value="1"/>
</dbReference>
<reference evidence="3 4" key="1">
    <citation type="submission" date="2020-08" db="EMBL/GenBank/DDBJ databases">
        <title>The genome sequence of type strain Novosphingobium flavum NBRC 111647.</title>
        <authorList>
            <person name="Liu Y."/>
        </authorList>
    </citation>
    <scope>NUCLEOTIDE SEQUENCE [LARGE SCALE GENOMIC DNA]</scope>
    <source>
        <strain evidence="3 4">NBRC 111647</strain>
    </source>
</reference>
<dbReference type="AlphaFoldDB" id="A0A7X1FRI9"/>
<keyword evidence="4" id="KW-1185">Reference proteome</keyword>
<dbReference type="SUPFAM" id="SSF51556">
    <property type="entry name" value="Metallo-dependent hydrolases"/>
    <property type="match status" value="1"/>
</dbReference>
<evidence type="ECO:0000256" key="1">
    <source>
        <dbReference type="ARBA" id="ARBA00023239"/>
    </source>
</evidence>
<dbReference type="InterPro" id="IPR006311">
    <property type="entry name" value="TAT_signal"/>
</dbReference>
<keyword evidence="3" id="KW-0378">Hydrolase</keyword>
<dbReference type="InterPro" id="IPR032465">
    <property type="entry name" value="ACMSD"/>
</dbReference>
<dbReference type="NCBIfam" id="TIGR01409">
    <property type="entry name" value="TAT_signal_seq"/>
    <property type="match status" value="1"/>
</dbReference>
<accession>A0A7X1FRI9</accession>
<keyword evidence="1" id="KW-0456">Lyase</keyword>
<dbReference type="InterPro" id="IPR006680">
    <property type="entry name" value="Amidohydro-rel"/>
</dbReference>
<name>A0A7X1FRI9_9SPHN</name>
<dbReference type="InterPro" id="IPR032466">
    <property type="entry name" value="Metal_Hydrolase"/>
</dbReference>
<dbReference type="Proteomes" id="UP000566813">
    <property type="component" value="Unassembled WGS sequence"/>
</dbReference>
<dbReference type="Pfam" id="PF04909">
    <property type="entry name" value="Amidohydro_2"/>
    <property type="match status" value="1"/>
</dbReference>
<organism evidence="3 4">
    <name type="scientific">Novosphingobium flavum</name>
    <dbReference type="NCBI Taxonomy" id="1778672"/>
    <lineage>
        <taxon>Bacteria</taxon>
        <taxon>Pseudomonadati</taxon>
        <taxon>Pseudomonadota</taxon>
        <taxon>Alphaproteobacteria</taxon>
        <taxon>Sphingomonadales</taxon>
        <taxon>Sphingomonadaceae</taxon>
        <taxon>Novosphingobium</taxon>
    </lineage>
</organism>
<dbReference type="PROSITE" id="PS51318">
    <property type="entry name" value="TAT"/>
    <property type="match status" value="1"/>
</dbReference>
<dbReference type="GO" id="GO:0016787">
    <property type="term" value="F:hydrolase activity"/>
    <property type="evidence" value="ECO:0007669"/>
    <property type="project" value="UniProtKB-KW"/>
</dbReference>
<dbReference type="InterPro" id="IPR019546">
    <property type="entry name" value="TAT_signal_bac_arc"/>
</dbReference>
<dbReference type="EMBL" id="JACLAW010000005">
    <property type="protein sequence ID" value="MBC2665514.1"/>
    <property type="molecule type" value="Genomic_DNA"/>
</dbReference>
<dbReference type="GO" id="GO:0019748">
    <property type="term" value="P:secondary metabolic process"/>
    <property type="evidence" value="ECO:0007669"/>
    <property type="project" value="TreeGrafter"/>
</dbReference>
<evidence type="ECO:0000259" key="2">
    <source>
        <dbReference type="Pfam" id="PF04909"/>
    </source>
</evidence>
<comment type="caution">
    <text evidence="3">The sequence shown here is derived from an EMBL/GenBank/DDBJ whole genome shotgun (WGS) entry which is preliminary data.</text>
</comment>
<dbReference type="Gene3D" id="3.20.20.140">
    <property type="entry name" value="Metal-dependent hydrolases"/>
    <property type="match status" value="1"/>
</dbReference>
<dbReference type="RefSeq" id="WP_221774061.1">
    <property type="nucleotide sequence ID" value="NZ_JACLAW010000005.1"/>
</dbReference>
<proteinExistence type="predicted"/>
<protein>
    <submittedName>
        <fullName evidence="3">Amidohydrolase</fullName>
    </submittedName>
</protein>
<evidence type="ECO:0000313" key="4">
    <source>
        <dbReference type="Proteomes" id="UP000566813"/>
    </source>
</evidence>
<dbReference type="GO" id="GO:0005737">
    <property type="term" value="C:cytoplasm"/>
    <property type="evidence" value="ECO:0007669"/>
    <property type="project" value="TreeGrafter"/>
</dbReference>
<feature type="domain" description="Amidohydrolase-related" evidence="2">
    <location>
        <begin position="71"/>
        <end position="391"/>
    </location>
</feature>
<evidence type="ECO:0000313" key="3">
    <source>
        <dbReference type="EMBL" id="MBC2665514.1"/>
    </source>
</evidence>
<dbReference type="PANTHER" id="PTHR21240:SF28">
    <property type="entry name" value="ISO-OROTATE DECARBOXYLASE (EUROFUNG)"/>
    <property type="match status" value="1"/>
</dbReference>
<dbReference type="GO" id="GO:0016831">
    <property type="term" value="F:carboxy-lyase activity"/>
    <property type="evidence" value="ECO:0007669"/>
    <property type="project" value="InterPro"/>
</dbReference>
<gene>
    <name evidence="3" type="ORF">H7F51_08265</name>
</gene>